<reference evidence="2 3" key="1">
    <citation type="submission" date="2019-02" db="EMBL/GenBank/DDBJ databases">
        <title>Deep-cultivation of Planctomycetes and their phenomic and genomic characterization uncovers novel biology.</title>
        <authorList>
            <person name="Wiegand S."/>
            <person name="Jogler M."/>
            <person name="Boedeker C."/>
            <person name="Pinto D."/>
            <person name="Vollmers J."/>
            <person name="Rivas-Marin E."/>
            <person name="Kohn T."/>
            <person name="Peeters S.H."/>
            <person name="Heuer A."/>
            <person name="Rast P."/>
            <person name="Oberbeckmann S."/>
            <person name="Bunk B."/>
            <person name="Jeske O."/>
            <person name="Meyerdierks A."/>
            <person name="Storesund J.E."/>
            <person name="Kallscheuer N."/>
            <person name="Luecker S."/>
            <person name="Lage O.M."/>
            <person name="Pohl T."/>
            <person name="Merkel B.J."/>
            <person name="Hornburger P."/>
            <person name="Mueller R.-W."/>
            <person name="Bruemmer F."/>
            <person name="Labrenz M."/>
            <person name="Spormann A.M."/>
            <person name="Op Den Camp H."/>
            <person name="Overmann J."/>
            <person name="Amann R."/>
            <person name="Jetten M.S.M."/>
            <person name="Mascher T."/>
            <person name="Medema M.H."/>
            <person name="Devos D.P."/>
            <person name="Kaster A.-K."/>
            <person name="Ovreas L."/>
            <person name="Rohde M."/>
            <person name="Galperin M.Y."/>
            <person name="Jogler C."/>
        </authorList>
    </citation>
    <scope>NUCLEOTIDE SEQUENCE [LARGE SCALE GENOMIC DNA]</scope>
    <source>
        <strain evidence="2 3">Pan14r</strain>
    </source>
</reference>
<protein>
    <submittedName>
        <fullName evidence="2">Uncharacterized protein</fullName>
    </submittedName>
</protein>
<sequence>MIFSIGLSGGTPTISLRDAAEHPTRDTGEIASLMNTDGE</sequence>
<organism evidence="2 3">
    <name type="scientific">Crateriforma conspicua</name>
    <dbReference type="NCBI Taxonomy" id="2527996"/>
    <lineage>
        <taxon>Bacteria</taxon>
        <taxon>Pseudomonadati</taxon>
        <taxon>Planctomycetota</taxon>
        <taxon>Planctomycetia</taxon>
        <taxon>Planctomycetales</taxon>
        <taxon>Planctomycetaceae</taxon>
        <taxon>Crateriforma</taxon>
    </lineage>
</organism>
<dbReference type="Proteomes" id="UP000317238">
    <property type="component" value="Unassembled WGS sequence"/>
</dbReference>
<evidence type="ECO:0000256" key="1">
    <source>
        <dbReference type="SAM" id="MobiDB-lite"/>
    </source>
</evidence>
<accession>A0A5C5Y2U3</accession>
<evidence type="ECO:0000313" key="2">
    <source>
        <dbReference type="EMBL" id="TWT69504.1"/>
    </source>
</evidence>
<name>A0A5C5Y2U3_9PLAN</name>
<dbReference type="EMBL" id="SJPL01000001">
    <property type="protein sequence ID" value="TWT69504.1"/>
    <property type="molecule type" value="Genomic_DNA"/>
</dbReference>
<comment type="caution">
    <text evidence="2">The sequence shown here is derived from an EMBL/GenBank/DDBJ whole genome shotgun (WGS) entry which is preliminary data.</text>
</comment>
<keyword evidence="3" id="KW-1185">Reference proteome</keyword>
<dbReference type="AlphaFoldDB" id="A0A5C5Y2U3"/>
<feature type="region of interest" description="Disordered" evidence="1">
    <location>
        <begin position="1"/>
        <end position="24"/>
    </location>
</feature>
<evidence type="ECO:0000313" key="3">
    <source>
        <dbReference type="Proteomes" id="UP000317238"/>
    </source>
</evidence>
<proteinExistence type="predicted"/>
<gene>
    <name evidence="2" type="ORF">Pan14r_17920</name>
</gene>